<feature type="transmembrane region" description="Helical" evidence="6">
    <location>
        <begin position="232"/>
        <end position="254"/>
    </location>
</feature>
<reference evidence="8" key="1">
    <citation type="submission" date="2014-09" db="EMBL/GenBank/DDBJ databases">
        <title>Draft genome sequence of an oleaginous Mucoromycotina fungus Mucor ambiguus NBRC6742.</title>
        <authorList>
            <person name="Takeda I."/>
            <person name="Yamane N."/>
            <person name="Morita T."/>
            <person name="Tamano K."/>
            <person name="Machida M."/>
            <person name="Baker S."/>
            <person name="Koike H."/>
        </authorList>
    </citation>
    <scope>NUCLEOTIDE SEQUENCE</scope>
    <source>
        <strain evidence="8">NBRC 6742</strain>
    </source>
</reference>
<dbReference type="GO" id="GO:0016020">
    <property type="term" value="C:membrane"/>
    <property type="evidence" value="ECO:0007669"/>
    <property type="project" value="UniProtKB-SubCell"/>
</dbReference>
<keyword evidence="3 6" id="KW-1133">Transmembrane helix</keyword>
<keyword evidence="9" id="KW-1185">Reference proteome</keyword>
<evidence type="ECO:0000313" key="9">
    <source>
        <dbReference type="Proteomes" id="UP000053815"/>
    </source>
</evidence>
<comment type="subcellular location">
    <subcellularLocation>
        <location evidence="1">Membrane</location>
        <topology evidence="1">Multi-pass membrane protein</topology>
    </subcellularLocation>
</comment>
<proteinExistence type="predicted"/>
<dbReference type="Proteomes" id="UP000053815">
    <property type="component" value="Unassembled WGS sequence"/>
</dbReference>
<evidence type="ECO:0000256" key="6">
    <source>
        <dbReference type="SAM" id="Phobius"/>
    </source>
</evidence>
<evidence type="ECO:0000313" key="8">
    <source>
        <dbReference type="EMBL" id="GAN08317.1"/>
    </source>
</evidence>
<evidence type="ECO:0000256" key="2">
    <source>
        <dbReference type="ARBA" id="ARBA00022692"/>
    </source>
</evidence>
<feature type="region of interest" description="Disordered" evidence="5">
    <location>
        <begin position="1"/>
        <end position="71"/>
    </location>
</feature>
<protein>
    <recommendedName>
        <fullName evidence="7">MARVEL domain-containing protein</fullName>
    </recommendedName>
</protein>
<name>A0A0C9MXM9_9FUNG</name>
<evidence type="ECO:0000256" key="5">
    <source>
        <dbReference type="SAM" id="MobiDB-lite"/>
    </source>
</evidence>
<feature type="transmembrane region" description="Helical" evidence="6">
    <location>
        <begin position="274"/>
        <end position="293"/>
    </location>
</feature>
<organism evidence="8">
    <name type="scientific">Mucor ambiguus</name>
    <dbReference type="NCBI Taxonomy" id="91626"/>
    <lineage>
        <taxon>Eukaryota</taxon>
        <taxon>Fungi</taxon>
        <taxon>Fungi incertae sedis</taxon>
        <taxon>Mucoromycota</taxon>
        <taxon>Mucoromycotina</taxon>
        <taxon>Mucoromycetes</taxon>
        <taxon>Mucorales</taxon>
        <taxon>Mucorineae</taxon>
        <taxon>Mucoraceae</taxon>
        <taxon>Mucor</taxon>
    </lineage>
</organism>
<sequence length="302" mass="33004">MSNPFEEPASNQNPWSNPNTNNGPIYGNAYESTNISSASPALPPRKPANNTASSPYGTQRMPSPSDYANNTPVVNAWQESNKTLDEQEFGRNSPQQPVNAYQYTGTAYGNTSTPATAYSPQPAHTNAATHSPNATKIETPMTVTDSPTTVNRGDLPSKIRLLLRVVLFISAVGHLGFAAGASPFSGESVPFDSSACFYFLFAVAIMSIIYSGYHIIFYFFRRFGKANKMKRVIMIMCDLLMALLWGIGIIVEIAKYTCPPGQHSGWCNFYNTSIFFGFISFVIYVVLLGWDAFGGMCGGKRD</sequence>
<dbReference type="Pfam" id="PF01284">
    <property type="entry name" value="MARVEL"/>
    <property type="match status" value="1"/>
</dbReference>
<evidence type="ECO:0000256" key="4">
    <source>
        <dbReference type="ARBA" id="ARBA00023136"/>
    </source>
</evidence>
<feature type="transmembrane region" description="Helical" evidence="6">
    <location>
        <begin position="197"/>
        <end position="220"/>
    </location>
</feature>
<dbReference type="AlphaFoldDB" id="A0A0C9MXM9"/>
<dbReference type="OrthoDB" id="3253553at2759"/>
<keyword evidence="4 6" id="KW-0472">Membrane</keyword>
<dbReference type="InterPro" id="IPR008253">
    <property type="entry name" value="Marvel"/>
</dbReference>
<feature type="domain" description="MARVEL" evidence="7">
    <location>
        <begin position="160"/>
        <end position="287"/>
    </location>
</feature>
<accession>A0A0C9MXM9</accession>
<feature type="compositionally biased region" description="Low complexity" evidence="5">
    <location>
        <begin position="11"/>
        <end position="24"/>
    </location>
</feature>
<evidence type="ECO:0000256" key="3">
    <source>
        <dbReference type="ARBA" id="ARBA00022989"/>
    </source>
</evidence>
<keyword evidence="2 6" id="KW-0812">Transmembrane</keyword>
<dbReference type="STRING" id="91626.A0A0C9MXM9"/>
<feature type="transmembrane region" description="Helical" evidence="6">
    <location>
        <begin position="161"/>
        <end position="185"/>
    </location>
</feature>
<gene>
    <name evidence="8" type="ORF">MAM1_0199d07826</name>
</gene>
<feature type="region of interest" description="Disordered" evidence="5">
    <location>
        <begin position="112"/>
        <end position="131"/>
    </location>
</feature>
<feature type="compositionally biased region" description="Polar residues" evidence="5">
    <location>
        <begin position="30"/>
        <end position="39"/>
    </location>
</feature>
<evidence type="ECO:0000256" key="1">
    <source>
        <dbReference type="ARBA" id="ARBA00004141"/>
    </source>
</evidence>
<dbReference type="EMBL" id="DF836488">
    <property type="protein sequence ID" value="GAN08317.1"/>
    <property type="molecule type" value="Genomic_DNA"/>
</dbReference>
<feature type="compositionally biased region" description="Polar residues" evidence="5">
    <location>
        <begin position="48"/>
        <end position="71"/>
    </location>
</feature>
<evidence type="ECO:0000259" key="7">
    <source>
        <dbReference type="Pfam" id="PF01284"/>
    </source>
</evidence>